<evidence type="ECO:0000259" key="2">
    <source>
        <dbReference type="Pfam" id="PF02557"/>
    </source>
</evidence>
<keyword evidence="3" id="KW-0645">Protease</keyword>
<dbReference type="PANTHER" id="PTHR34385">
    <property type="entry name" value="D-ALANYL-D-ALANINE CARBOXYPEPTIDASE"/>
    <property type="match status" value="1"/>
</dbReference>
<sequence length="288" mass="31454">MTRKPSSWRRFRRAAGAILAGLMTLGGAAACAQTSSSACTVAAFEAPARINASSLRSLAWAPFRRDEIGWETYAPLIQRELGTLCAPDTSRFSQLLAGFQKRFRLKGTGEMDADTFNIFKGVWQERRPFVMVNQHGFCPPAPDPTTLTIAAPAESYGGKTIPLRPGALDAYRRMAAAAKRVPAIAADSRNLTLFSGFRDPDADAARCVTDGNCDGVVRATCSPHRTGLALDLYVGEAPGFKPDSSADPNRLFMTNTPTYRWLLANAGKFGFVNYPFEPWHWEWIGQAP</sequence>
<dbReference type="GO" id="GO:0006508">
    <property type="term" value="P:proteolysis"/>
    <property type="evidence" value="ECO:0007669"/>
    <property type="project" value="InterPro"/>
</dbReference>
<dbReference type="EMBL" id="JAGSGD010000002">
    <property type="protein sequence ID" value="MBR7621576.1"/>
    <property type="molecule type" value="Genomic_DNA"/>
</dbReference>
<dbReference type="Pfam" id="PF02557">
    <property type="entry name" value="VanY"/>
    <property type="match status" value="1"/>
</dbReference>
<gene>
    <name evidence="3" type="ORF">JKL49_19445</name>
</gene>
<evidence type="ECO:0000313" key="3">
    <source>
        <dbReference type="EMBL" id="MBR7621576.1"/>
    </source>
</evidence>
<dbReference type="Gene3D" id="3.30.1380.10">
    <property type="match status" value="1"/>
</dbReference>
<evidence type="ECO:0000256" key="1">
    <source>
        <dbReference type="SAM" id="SignalP"/>
    </source>
</evidence>
<reference evidence="3" key="1">
    <citation type="submission" date="2021-04" db="EMBL/GenBank/DDBJ databases">
        <title>Draft genome assembly of strain Phenylobacterium sp. 20VBR1 using MiniION and Illumina platforms.</title>
        <authorList>
            <person name="Thomas F.A."/>
            <person name="Krishnan K.P."/>
            <person name="Sinha R.K."/>
        </authorList>
    </citation>
    <scope>NUCLEOTIDE SEQUENCE</scope>
    <source>
        <strain evidence="3">20VBR1</strain>
    </source>
</reference>
<dbReference type="SUPFAM" id="SSF55166">
    <property type="entry name" value="Hedgehog/DD-peptidase"/>
    <property type="match status" value="1"/>
</dbReference>
<dbReference type="Proteomes" id="UP000622580">
    <property type="component" value="Unassembled WGS sequence"/>
</dbReference>
<organism evidence="3 4">
    <name type="scientific">Phenylobacterium glaciei</name>
    <dbReference type="NCBI Taxonomy" id="2803784"/>
    <lineage>
        <taxon>Bacteria</taxon>
        <taxon>Pseudomonadati</taxon>
        <taxon>Pseudomonadota</taxon>
        <taxon>Alphaproteobacteria</taxon>
        <taxon>Caulobacterales</taxon>
        <taxon>Caulobacteraceae</taxon>
        <taxon>Phenylobacterium</taxon>
    </lineage>
</organism>
<dbReference type="PANTHER" id="PTHR34385:SF1">
    <property type="entry name" value="PEPTIDOGLYCAN L-ALANYL-D-GLUTAMATE ENDOPEPTIDASE CWLK"/>
    <property type="match status" value="1"/>
</dbReference>
<proteinExistence type="predicted"/>
<dbReference type="InterPro" id="IPR052179">
    <property type="entry name" value="DD-CPase-like"/>
</dbReference>
<dbReference type="InterPro" id="IPR003709">
    <property type="entry name" value="VanY-like_core_dom"/>
</dbReference>
<feature type="chain" id="PRO_5037804483" evidence="1">
    <location>
        <begin position="33"/>
        <end position="288"/>
    </location>
</feature>
<keyword evidence="3" id="KW-0121">Carboxypeptidase</keyword>
<dbReference type="PROSITE" id="PS51257">
    <property type="entry name" value="PROKAR_LIPOPROTEIN"/>
    <property type="match status" value="1"/>
</dbReference>
<keyword evidence="3" id="KW-0378">Hydrolase</keyword>
<keyword evidence="4" id="KW-1185">Reference proteome</keyword>
<dbReference type="GO" id="GO:0004180">
    <property type="term" value="F:carboxypeptidase activity"/>
    <property type="evidence" value="ECO:0007669"/>
    <property type="project" value="UniProtKB-KW"/>
</dbReference>
<dbReference type="RefSeq" id="WP_215343093.1">
    <property type="nucleotide sequence ID" value="NZ_JAGSGD010000002.1"/>
</dbReference>
<name>A0A941D3S6_9CAUL</name>
<protein>
    <submittedName>
        <fullName evidence="3">D-alanyl-D-alanine carboxypeptidase family protein</fullName>
    </submittedName>
</protein>
<evidence type="ECO:0000313" key="4">
    <source>
        <dbReference type="Proteomes" id="UP000622580"/>
    </source>
</evidence>
<feature type="domain" description="D-alanyl-D-alanine carboxypeptidase-like core" evidence="2">
    <location>
        <begin position="163"/>
        <end position="285"/>
    </location>
</feature>
<keyword evidence="1" id="KW-0732">Signal</keyword>
<dbReference type="AlphaFoldDB" id="A0A941D3S6"/>
<dbReference type="InterPro" id="IPR009045">
    <property type="entry name" value="Zn_M74/Hedgehog-like"/>
</dbReference>
<feature type="signal peptide" evidence="1">
    <location>
        <begin position="1"/>
        <end position="32"/>
    </location>
</feature>
<accession>A0A941D3S6</accession>
<comment type="caution">
    <text evidence="3">The sequence shown here is derived from an EMBL/GenBank/DDBJ whole genome shotgun (WGS) entry which is preliminary data.</text>
</comment>